<feature type="domain" description="Endoribonuclease YicC-like C-terminal" evidence="7">
    <location>
        <begin position="176"/>
        <end position="289"/>
    </location>
</feature>
<evidence type="ECO:0000256" key="5">
    <source>
        <dbReference type="ARBA" id="ARBA00035648"/>
    </source>
</evidence>
<evidence type="ECO:0000259" key="6">
    <source>
        <dbReference type="Pfam" id="PF03755"/>
    </source>
</evidence>
<evidence type="ECO:0000256" key="3">
    <source>
        <dbReference type="ARBA" id="ARBA00022759"/>
    </source>
</evidence>
<comment type="cofactor">
    <cofactor evidence="1">
        <name>a divalent metal cation</name>
        <dbReference type="ChEBI" id="CHEBI:60240"/>
    </cofactor>
</comment>
<dbReference type="GO" id="GO:0004521">
    <property type="term" value="F:RNA endonuclease activity"/>
    <property type="evidence" value="ECO:0007669"/>
    <property type="project" value="InterPro"/>
</dbReference>
<evidence type="ECO:0000256" key="4">
    <source>
        <dbReference type="ARBA" id="ARBA00022801"/>
    </source>
</evidence>
<dbReference type="GO" id="GO:0016787">
    <property type="term" value="F:hydrolase activity"/>
    <property type="evidence" value="ECO:0007669"/>
    <property type="project" value="UniProtKB-KW"/>
</dbReference>
<reference evidence="8 9" key="1">
    <citation type="submission" date="2024-02" db="EMBL/GenBank/DDBJ databases">
        <title>A novel Wenzhouxiangellaceae bacterium, isolated from coastal sediments.</title>
        <authorList>
            <person name="Du Z.-J."/>
            <person name="Ye Y.-Q."/>
            <person name="Zhang X.-Y."/>
        </authorList>
    </citation>
    <scope>NUCLEOTIDE SEQUENCE [LARGE SCALE GENOMIC DNA]</scope>
    <source>
        <strain evidence="8 9">CH-27</strain>
    </source>
</reference>
<sequence>MTHSMTGFATAEQIAPAGRLTWELRSVNHRYLEISLRVPEEFRVLEPDVREVLGSRLSRGKIDANLRFTPDPAARSNELNLNAPLAEHLLELHDRLQGMAGLKQEPDLGRLLNWPGLVVEQPPDPGPLHDAAMQALADALIGLSAAREREGRKLAALIRERLDGVAEQGKVVRGLLPEIRASLEDKLLKRVADLPLPLEPGRMEQEVTLMLQKIDVAEELDRLDAHVSEARRALELDKPVGRRLDFLMQEFNRESNTLSSKSVDARTTQAAVELKVLIEQMREQVQNIE</sequence>
<keyword evidence="9" id="KW-1185">Reference proteome</keyword>
<keyword evidence="2" id="KW-0540">Nuclease</keyword>
<dbReference type="InterPro" id="IPR013527">
    <property type="entry name" value="YicC-like_N"/>
</dbReference>
<dbReference type="AlphaFoldDB" id="A0AAW9RKK8"/>
<evidence type="ECO:0000259" key="7">
    <source>
        <dbReference type="Pfam" id="PF08340"/>
    </source>
</evidence>
<dbReference type="NCBIfam" id="TIGR00255">
    <property type="entry name" value="YicC/YloC family endoribonuclease"/>
    <property type="match status" value="1"/>
</dbReference>
<gene>
    <name evidence="8" type="ORF">V3330_17585</name>
</gene>
<evidence type="ECO:0000313" key="8">
    <source>
        <dbReference type="EMBL" id="MEJ8569443.1"/>
    </source>
</evidence>
<feature type="domain" description="Endoribonuclease YicC-like N-terminal" evidence="6">
    <location>
        <begin position="3"/>
        <end position="155"/>
    </location>
</feature>
<dbReference type="Pfam" id="PF08340">
    <property type="entry name" value="YicC-like_C"/>
    <property type="match status" value="1"/>
</dbReference>
<keyword evidence="4 8" id="KW-0378">Hydrolase</keyword>
<proteinExistence type="inferred from homology"/>
<dbReference type="InterPro" id="IPR013551">
    <property type="entry name" value="YicC-like_C"/>
</dbReference>
<protein>
    <submittedName>
        <fullName evidence="8">YicC/YloC family endoribonuclease</fullName>
        <ecNumber evidence="8">3.1.-.-</ecNumber>
    </submittedName>
</protein>
<dbReference type="PANTHER" id="PTHR30636">
    <property type="entry name" value="UPF0701 PROTEIN YICC"/>
    <property type="match status" value="1"/>
</dbReference>
<organism evidence="8 9">
    <name type="scientific">Elongatibacter sediminis</name>
    <dbReference type="NCBI Taxonomy" id="3119006"/>
    <lineage>
        <taxon>Bacteria</taxon>
        <taxon>Pseudomonadati</taxon>
        <taxon>Pseudomonadota</taxon>
        <taxon>Gammaproteobacteria</taxon>
        <taxon>Chromatiales</taxon>
        <taxon>Wenzhouxiangellaceae</taxon>
        <taxon>Elongatibacter</taxon>
    </lineage>
</organism>
<keyword evidence="3" id="KW-0255">Endonuclease</keyword>
<evidence type="ECO:0000256" key="2">
    <source>
        <dbReference type="ARBA" id="ARBA00022722"/>
    </source>
</evidence>
<dbReference type="PANTHER" id="PTHR30636:SF3">
    <property type="entry name" value="UPF0701 PROTEIN YICC"/>
    <property type="match status" value="1"/>
</dbReference>
<dbReference type="Proteomes" id="UP001359886">
    <property type="component" value="Unassembled WGS sequence"/>
</dbReference>
<dbReference type="EC" id="3.1.-.-" evidence="8"/>
<dbReference type="InterPro" id="IPR005229">
    <property type="entry name" value="YicC/YloC-like"/>
</dbReference>
<comment type="similarity">
    <text evidence="5">Belongs to the YicC/YloC family.</text>
</comment>
<comment type="caution">
    <text evidence="8">The sequence shown here is derived from an EMBL/GenBank/DDBJ whole genome shotgun (WGS) entry which is preliminary data.</text>
</comment>
<accession>A0AAW9RKK8</accession>
<dbReference type="RefSeq" id="WP_354696768.1">
    <property type="nucleotide sequence ID" value="NZ_JAZHOG010000014.1"/>
</dbReference>
<dbReference type="Pfam" id="PF03755">
    <property type="entry name" value="YicC-like_N"/>
    <property type="match status" value="1"/>
</dbReference>
<name>A0AAW9RKK8_9GAMM</name>
<evidence type="ECO:0000256" key="1">
    <source>
        <dbReference type="ARBA" id="ARBA00001968"/>
    </source>
</evidence>
<evidence type="ECO:0000313" key="9">
    <source>
        <dbReference type="Proteomes" id="UP001359886"/>
    </source>
</evidence>
<dbReference type="EMBL" id="JAZHOG010000014">
    <property type="protein sequence ID" value="MEJ8569443.1"/>
    <property type="molecule type" value="Genomic_DNA"/>
</dbReference>